<dbReference type="RefSeq" id="XP_031748206.1">
    <property type="nucleotide sequence ID" value="XM_031892346.1"/>
</dbReference>
<keyword evidence="3" id="KW-0472">Membrane</keyword>
<evidence type="ECO:0000313" key="7">
    <source>
        <dbReference type="RefSeq" id="XP_031748206.1"/>
    </source>
</evidence>
<keyword evidence="2 5" id="KW-0732">Signal</keyword>
<dbReference type="Xenbase" id="XB-GENE-29088755">
    <property type="gene designation" value="LOC105945521"/>
</dbReference>
<dbReference type="InterPro" id="IPR013783">
    <property type="entry name" value="Ig-like_fold"/>
</dbReference>
<dbReference type="KEGG" id="xtr:105945521"/>
<dbReference type="Proteomes" id="UP000008143">
    <property type="component" value="Chromosome 8"/>
</dbReference>
<proteinExistence type="predicted"/>
<sequence length="370" mass="41405">MASLFCQSVILLCVLKRVGCLDCGGFSTLSAEERGQIIFPGADRGYIVWSVYTDDKWHVIAEFGNVTAYGNDRYQGRLRISSQGSLIINDLRIRDTGRYRADIRDDDMLCSSLFNFKVQRKISLQDIKINYVMTNREPCHINVFCTVHGIKAVVSWNISHGEGTVAQLPFPSWHTFLYFDEYKGISGSVLNVSRVNPELTYSCTAKTRFCTASRSVTPWEYCQQGKISSENININYLITDEEACSVNVFCTVYGIPVPVSWNVTHGVGAVNQLTFPHIEYGTSFNEENKNIYGAVLKVLNADPELTYSCTAATATNATSISVRPWEYCQQGGTLRDRSYTIENTIRLALAVCILLSGSLLSYCHINTELN</sequence>
<gene>
    <name evidence="7 8" type="primary">LOC105945521</name>
</gene>
<dbReference type="InterPro" id="IPR015631">
    <property type="entry name" value="CD2/SLAM_rcpt"/>
</dbReference>
<dbReference type="GO" id="GO:0016020">
    <property type="term" value="C:membrane"/>
    <property type="evidence" value="ECO:0007669"/>
    <property type="project" value="UniProtKB-SubCell"/>
</dbReference>
<dbReference type="AlphaFoldDB" id="A0A8J1IUP6"/>
<accession>A0A8J1IUP6</accession>
<evidence type="ECO:0000313" key="6">
    <source>
        <dbReference type="Proteomes" id="UP000008143"/>
    </source>
</evidence>
<evidence type="ECO:0000256" key="5">
    <source>
        <dbReference type="SAM" id="SignalP"/>
    </source>
</evidence>
<evidence type="ECO:0000256" key="4">
    <source>
        <dbReference type="ARBA" id="ARBA00023180"/>
    </source>
</evidence>
<keyword evidence="4" id="KW-0325">Glycoprotein</keyword>
<keyword evidence="6" id="KW-1185">Reference proteome</keyword>
<dbReference type="SUPFAM" id="SSF48726">
    <property type="entry name" value="Immunoglobulin"/>
    <property type="match status" value="1"/>
</dbReference>
<dbReference type="GeneID" id="105945521"/>
<evidence type="ECO:0000256" key="3">
    <source>
        <dbReference type="ARBA" id="ARBA00023136"/>
    </source>
</evidence>
<comment type="subcellular location">
    <subcellularLocation>
        <location evidence="1">Membrane</location>
    </subcellularLocation>
</comment>
<dbReference type="PANTHER" id="PTHR12080:SF55">
    <property type="entry name" value="LYMPHOCYTE FUNCTION-ASSOCIATED ANTIGEN 3"/>
    <property type="match status" value="1"/>
</dbReference>
<name>A0A8J1IUP6_XENTR</name>
<organism evidence="6 7">
    <name type="scientific">Xenopus tropicalis</name>
    <name type="common">Western clawed frog</name>
    <name type="synonym">Silurana tropicalis</name>
    <dbReference type="NCBI Taxonomy" id="8364"/>
    <lineage>
        <taxon>Eukaryota</taxon>
        <taxon>Metazoa</taxon>
        <taxon>Chordata</taxon>
        <taxon>Craniata</taxon>
        <taxon>Vertebrata</taxon>
        <taxon>Euteleostomi</taxon>
        <taxon>Amphibia</taxon>
        <taxon>Batrachia</taxon>
        <taxon>Anura</taxon>
        <taxon>Pipoidea</taxon>
        <taxon>Pipidae</taxon>
        <taxon>Xenopodinae</taxon>
        <taxon>Xenopus</taxon>
        <taxon>Silurana</taxon>
    </lineage>
</organism>
<evidence type="ECO:0000256" key="1">
    <source>
        <dbReference type="ARBA" id="ARBA00004370"/>
    </source>
</evidence>
<feature type="chain" id="PRO_5035167645" evidence="5">
    <location>
        <begin position="21"/>
        <end position="370"/>
    </location>
</feature>
<dbReference type="AGR" id="Xenbase:XB-GENE-29088755"/>
<evidence type="ECO:0000256" key="2">
    <source>
        <dbReference type="ARBA" id="ARBA00022729"/>
    </source>
</evidence>
<evidence type="ECO:0000313" key="8">
    <source>
        <dbReference type="Xenbase" id="XB-GENE-29088755"/>
    </source>
</evidence>
<dbReference type="InterPro" id="IPR036179">
    <property type="entry name" value="Ig-like_dom_sf"/>
</dbReference>
<protein>
    <submittedName>
        <fullName evidence="7">Uncharacterized protein LOC105945521</fullName>
    </submittedName>
</protein>
<feature type="signal peptide" evidence="5">
    <location>
        <begin position="1"/>
        <end position="20"/>
    </location>
</feature>
<dbReference type="PANTHER" id="PTHR12080">
    <property type="entry name" value="SIGNALING LYMPHOCYTIC ACTIVATION MOLECULE"/>
    <property type="match status" value="1"/>
</dbReference>
<reference evidence="7" key="1">
    <citation type="submission" date="2025-08" db="UniProtKB">
        <authorList>
            <consortium name="RefSeq"/>
        </authorList>
    </citation>
    <scope>IDENTIFICATION</scope>
    <source>
        <strain evidence="7">Nigerian</strain>
        <tissue evidence="7">Liver and blood</tissue>
    </source>
</reference>
<dbReference type="Gene3D" id="2.60.40.10">
    <property type="entry name" value="Immunoglobulins"/>
    <property type="match status" value="1"/>
</dbReference>
<dbReference type="OrthoDB" id="8741746at2759"/>